<dbReference type="Proteomes" id="UP000283509">
    <property type="component" value="Unassembled WGS sequence"/>
</dbReference>
<keyword evidence="4" id="KW-1185">Reference proteome</keyword>
<evidence type="ECO:0000256" key="2">
    <source>
        <dbReference type="SAM" id="SignalP"/>
    </source>
</evidence>
<evidence type="ECO:0000313" key="4">
    <source>
        <dbReference type="Proteomes" id="UP000283509"/>
    </source>
</evidence>
<dbReference type="EMBL" id="QCYY01002575">
    <property type="protein sequence ID" value="ROT69331.1"/>
    <property type="molecule type" value="Genomic_DNA"/>
</dbReference>
<gene>
    <name evidence="3" type="ORF">C7M84_012464</name>
</gene>
<proteinExistence type="predicted"/>
<keyword evidence="2" id="KW-0732">Signal</keyword>
<dbReference type="OrthoDB" id="6372090at2759"/>
<protein>
    <submittedName>
        <fullName evidence="3">Uncharacterized protein</fullName>
    </submittedName>
</protein>
<sequence length="230" mass="25638">MFSRGRHGCGSLPRLLLALLSLLMAARVQPSPFAEYEGLPFASSFESHFEYDFPKAKALEAAGAANYRPSQKASLDSTKNLQQILRSFPLVVGGHVPPPSSSSPYDVWRSFQEGVEGDHRPLSGGSGAAPARGRPSSPPPRAALRRTQTQERLFRYQRHHENAFRCHLRRSLGRAPSTPRLSACSHRLLRSILFQQSIILTPLLVDEKCRLRECHWLSRFGNIPECQQAG</sequence>
<comment type="caution">
    <text evidence="3">The sequence shown here is derived from an EMBL/GenBank/DDBJ whole genome shotgun (WGS) entry which is preliminary data.</text>
</comment>
<evidence type="ECO:0000256" key="1">
    <source>
        <dbReference type="SAM" id="MobiDB-lite"/>
    </source>
</evidence>
<name>A0A3R7M1M8_PENVA</name>
<organism evidence="3 4">
    <name type="scientific">Penaeus vannamei</name>
    <name type="common">Whiteleg shrimp</name>
    <name type="synonym">Litopenaeus vannamei</name>
    <dbReference type="NCBI Taxonomy" id="6689"/>
    <lineage>
        <taxon>Eukaryota</taxon>
        <taxon>Metazoa</taxon>
        <taxon>Ecdysozoa</taxon>
        <taxon>Arthropoda</taxon>
        <taxon>Crustacea</taxon>
        <taxon>Multicrustacea</taxon>
        <taxon>Malacostraca</taxon>
        <taxon>Eumalacostraca</taxon>
        <taxon>Eucarida</taxon>
        <taxon>Decapoda</taxon>
        <taxon>Dendrobranchiata</taxon>
        <taxon>Penaeoidea</taxon>
        <taxon>Penaeidae</taxon>
        <taxon>Penaeus</taxon>
    </lineage>
</organism>
<reference evidence="3 4" key="1">
    <citation type="submission" date="2018-04" db="EMBL/GenBank/DDBJ databases">
        <authorList>
            <person name="Zhang X."/>
            <person name="Yuan J."/>
            <person name="Li F."/>
            <person name="Xiang J."/>
        </authorList>
    </citation>
    <scope>NUCLEOTIDE SEQUENCE [LARGE SCALE GENOMIC DNA]</scope>
    <source>
        <tissue evidence="3">Muscle</tissue>
    </source>
</reference>
<accession>A0A3R7M1M8</accession>
<evidence type="ECO:0000313" key="3">
    <source>
        <dbReference type="EMBL" id="ROT69331.1"/>
    </source>
</evidence>
<feature type="signal peptide" evidence="2">
    <location>
        <begin position="1"/>
        <end position="30"/>
    </location>
</feature>
<reference evidence="3 4" key="2">
    <citation type="submission" date="2019-01" db="EMBL/GenBank/DDBJ databases">
        <title>The decoding of complex shrimp genome reveals the adaptation for benthos swimmer, frequently molting mechanism and breeding impact on genome.</title>
        <authorList>
            <person name="Sun Y."/>
            <person name="Gao Y."/>
            <person name="Yu Y."/>
        </authorList>
    </citation>
    <scope>NUCLEOTIDE SEQUENCE [LARGE SCALE GENOMIC DNA]</scope>
    <source>
        <tissue evidence="3">Muscle</tissue>
    </source>
</reference>
<dbReference type="AlphaFoldDB" id="A0A3R7M1M8"/>
<feature type="chain" id="PRO_5018617595" evidence="2">
    <location>
        <begin position="31"/>
        <end position="230"/>
    </location>
</feature>
<feature type="region of interest" description="Disordered" evidence="1">
    <location>
        <begin position="119"/>
        <end position="146"/>
    </location>
</feature>